<evidence type="ECO:0000256" key="1">
    <source>
        <dbReference type="ARBA" id="ARBA00004496"/>
    </source>
</evidence>
<dbReference type="InterPro" id="IPR013320">
    <property type="entry name" value="ConA-like_dom_sf"/>
</dbReference>
<feature type="domain" description="B30.2/SPRY" evidence="11">
    <location>
        <begin position="739"/>
        <end position="929"/>
    </location>
</feature>
<dbReference type="PROSITE" id="PS50188">
    <property type="entry name" value="B302_SPRY"/>
    <property type="match status" value="2"/>
</dbReference>
<dbReference type="InterPro" id="IPR006574">
    <property type="entry name" value="PRY"/>
</dbReference>
<dbReference type="Proteomes" id="UP001174136">
    <property type="component" value="Unassembled WGS sequence"/>
</dbReference>
<dbReference type="CDD" id="cd12893">
    <property type="entry name" value="SPRY_PRY_TRIM35"/>
    <property type="match status" value="2"/>
</dbReference>
<keyword evidence="6" id="KW-0862">Zinc</keyword>
<dbReference type="SMART" id="SM00184">
    <property type="entry name" value="RING"/>
    <property type="match status" value="2"/>
</dbReference>
<comment type="subcellular location">
    <subcellularLocation>
        <location evidence="1">Cytoplasm</location>
    </subcellularLocation>
</comment>
<dbReference type="SMART" id="SM00449">
    <property type="entry name" value="SPRY"/>
    <property type="match status" value="2"/>
</dbReference>
<dbReference type="PROSITE" id="PS50119">
    <property type="entry name" value="ZF_BBOX"/>
    <property type="match status" value="2"/>
</dbReference>
<dbReference type="InterPro" id="IPR050143">
    <property type="entry name" value="TRIM/RBCC"/>
</dbReference>
<comment type="similarity">
    <text evidence="2">Belongs to the TRIM/RBCC family.</text>
</comment>
<dbReference type="GO" id="GO:0008270">
    <property type="term" value="F:zinc ion binding"/>
    <property type="evidence" value="ECO:0007669"/>
    <property type="project" value="UniProtKB-KW"/>
</dbReference>
<dbReference type="InterPro" id="IPR000315">
    <property type="entry name" value="Znf_B-box"/>
</dbReference>
<keyword evidence="5 7" id="KW-0863">Zinc-finger</keyword>
<dbReference type="InterPro" id="IPR043136">
    <property type="entry name" value="B30.2/SPRY_sf"/>
</dbReference>
<evidence type="ECO:0000256" key="5">
    <source>
        <dbReference type="ARBA" id="ARBA00022771"/>
    </source>
</evidence>
<feature type="domain" description="B box-type" evidence="10">
    <location>
        <begin position="85"/>
        <end position="131"/>
    </location>
</feature>
<gene>
    <name evidence="12" type="primary">TRIM35_0</name>
    <name evidence="12" type="ORF">N1851_001584</name>
</gene>
<feature type="domain" description="B30.2/SPRY" evidence="11">
    <location>
        <begin position="277"/>
        <end position="468"/>
    </location>
</feature>
<dbReference type="EMBL" id="JAOPHQ010000072">
    <property type="protein sequence ID" value="KAK0155869.1"/>
    <property type="molecule type" value="Genomic_DNA"/>
</dbReference>
<evidence type="ECO:0000256" key="3">
    <source>
        <dbReference type="ARBA" id="ARBA00022490"/>
    </source>
</evidence>
<dbReference type="Pfam" id="PF13765">
    <property type="entry name" value="PRY"/>
    <property type="match status" value="2"/>
</dbReference>
<sequence>MAEETTVLKRFLTCQVCCETFKDPVSLGCHHNFCSSCLQRFWVQAKNKNCPTCKRKHSKDATVVNFGLQELVDAHVGRRRADPAKSEAVCREHTQDLKWFCKEEQRAVCHLCQFPHFHGHTLLLMKDVVPNLKEQLELDLRSLKAKREKYQKIDETYDDMAQHCKKQRLNTESQIRAEFNQLRRFLKHEEEARLAALKEEEEQKRKTIMLERKNIHEQISTLSESISAVERDLAQKDNAAFLTSYKDTQTSAKVHCSGSDPPQPLPGGLVDVAKHLGNLSFRVWEKMREERIKFTPVIFDPNTASNSLCLSDDLTSVRYKTKPEGHPDNPERFMSYSNVLGSEGFSSGEHSWEVEVGDHPHWLIGVTKESVERRVVSNASPGNGIWCLMHFGESYSNCSGRSFTFRRSPQRIRVVLDCDKGEVSFYDPEDMAHIYTYEDTFSEKIYPFFCVGQAGKMADETTVLKTFLTCQVCCETFKDPVSLGCHHNFCSSCLESFWVQAKNKNCPTCRRKSSKDATLVNFGLKELVDAHVGGELIQPRRRVDPAKSEAVCREHTQDLKWFCKEEQRAVCHLCQFPHFHGHTLLLMKDVVPNLKEQLELDLRSLKVKREKYQKIDKAYDDMAQHCKKQRLNTERQIRAEFDQLRRFLNQEEEARLAALREEEEQKRKTIMLERKNIHEQISTLSESISAVERDLAQKDNAAFLTSYKDTQTSARVHCSRSDPPQPLPGGLVDVAKHLGNLSFRVWEKMREERIKFTPVIFDPNTASNSLCLSEDLTSVRYKTEPEVHPDNPERFMSYSNVLGSEGFSSGEHSWEVEVGDHPHWLIGVTKESVERRVVSNASPGNGIWCLMHFGESYSNCSGRSFTFRRSPQRIRVVLDCDKGEVSFYDPEDMAQIYTYEDTFSEKIYPFFCVGPAGEEQTIDVKVCDV</sequence>
<dbReference type="InterPro" id="IPR013083">
    <property type="entry name" value="Znf_RING/FYVE/PHD"/>
</dbReference>
<keyword evidence="8" id="KW-0175">Coiled coil</keyword>
<feature type="coiled-coil region" evidence="8">
    <location>
        <begin position="187"/>
        <end position="218"/>
    </location>
</feature>
<dbReference type="InterPro" id="IPR001870">
    <property type="entry name" value="B30.2/SPRY"/>
</dbReference>
<evidence type="ECO:0000256" key="7">
    <source>
        <dbReference type="PROSITE-ProRule" id="PRU00024"/>
    </source>
</evidence>
<reference evidence="12" key="1">
    <citation type="journal article" date="2023" name="Front. Mar. Sci.">
        <title>A new Merluccius polli reference genome to investigate the effects of global change in West African waters.</title>
        <authorList>
            <person name="Mateo J.L."/>
            <person name="Blanco-Fernandez C."/>
            <person name="Garcia-Vazquez E."/>
            <person name="Machado-Schiaffino G."/>
        </authorList>
    </citation>
    <scope>NUCLEOTIDE SEQUENCE</scope>
    <source>
        <strain evidence="12">C29</strain>
        <tissue evidence="12">Fin</tissue>
    </source>
</reference>
<evidence type="ECO:0000256" key="2">
    <source>
        <dbReference type="ARBA" id="ARBA00008518"/>
    </source>
</evidence>
<dbReference type="Gene3D" id="3.30.160.60">
    <property type="entry name" value="Classic Zinc Finger"/>
    <property type="match status" value="2"/>
</dbReference>
<keyword evidence="4" id="KW-0479">Metal-binding</keyword>
<dbReference type="SUPFAM" id="SSF57845">
    <property type="entry name" value="B-box zinc-binding domain"/>
    <property type="match status" value="2"/>
</dbReference>
<dbReference type="PANTHER" id="PTHR24103">
    <property type="entry name" value="E3 UBIQUITIN-PROTEIN LIGASE TRIM"/>
    <property type="match status" value="1"/>
</dbReference>
<evidence type="ECO:0000256" key="4">
    <source>
        <dbReference type="ARBA" id="ARBA00022723"/>
    </source>
</evidence>
<dbReference type="PROSITE" id="PS50089">
    <property type="entry name" value="ZF_RING_2"/>
    <property type="match status" value="2"/>
</dbReference>
<name>A0AA47NCG8_MERPO</name>
<evidence type="ECO:0000313" key="13">
    <source>
        <dbReference type="Proteomes" id="UP001174136"/>
    </source>
</evidence>
<feature type="domain" description="RING-type" evidence="9">
    <location>
        <begin position="470"/>
        <end position="510"/>
    </location>
</feature>
<dbReference type="PROSITE" id="PS00518">
    <property type="entry name" value="ZF_RING_1"/>
    <property type="match status" value="2"/>
</dbReference>
<feature type="domain" description="B box-type" evidence="10">
    <location>
        <begin position="547"/>
        <end position="593"/>
    </location>
</feature>
<dbReference type="AlphaFoldDB" id="A0AA47NCG8"/>
<dbReference type="SMART" id="SM00336">
    <property type="entry name" value="BBOX"/>
    <property type="match status" value="2"/>
</dbReference>
<comment type="caution">
    <text evidence="12">The sequence shown here is derived from an EMBL/GenBank/DDBJ whole genome shotgun (WGS) entry which is preliminary data.</text>
</comment>
<proteinExistence type="inferred from homology"/>
<evidence type="ECO:0000256" key="6">
    <source>
        <dbReference type="ARBA" id="ARBA00022833"/>
    </source>
</evidence>
<evidence type="ECO:0000259" key="10">
    <source>
        <dbReference type="PROSITE" id="PS50119"/>
    </source>
</evidence>
<dbReference type="Pfam" id="PF00622">
    <property type="entry name" value="SPRY"/>
    <property type="match status" value="2"/>
</dbReference>
<evidence type="ECO:0000313" key="12">
    <source>
        <dbReference type="EMBL" id="KAK0155869.1"/>
    </source>
</evidence>
<dbReference type="InterPro" id="IPR017907">
    <property type="entry name" value="Znf_RING_CS"/>
</dbReference>
<dbReference type="Gene3D" id="2.60.120.920">
    <property type="match status" value="2"/>
</dbReference>
<dbReference type="SUPFAM" id="SSF49899">
    <property type="entry name" value="Concanavalin A-like lectins/glucanases"/>
    <property type="match status" value="2"/>
</dbReference>
<dbReference type="InterPro" id="IPR003877">
    <property type="entry name" value="SPRY_dom"/>
</dbReference>
<accession>A0AA47NCG8</accession>
<dbReference type="InterPro" id="IPR003879">
    <property type="entry name" value="Butyrophylin_SPRY"/>
</dbReference>
<dbReference type="SUPFAM" id="SSF57850">
    <property type="entry name" value="RING/U-box"/>
    <property type="match status" value="2"/>
</dbReference>
<dbReference type="InterPro" id="IPR018957">
    <property type="entry name" value="Znf_C3HC4_RING-type"/>
</dbReference>
<keyword evidence="3" id="KW-0963">Cytoplasm</keyword>
<feature type="domain" description="RING-type" evidence="9">
    <location>
        <begin position="14"/>
        <end position="54"/>
    </location>
</feature>
<evidence type="ECO:0000259" key="11">
    <source>
        <dbReference type="PROSITE" id="PS50188"/>
    </source>
</evidence>
<dbReference type="PRINTS" id="PR01407">
    <property type="entry name" value="BUTYPHLNCDUF"/>
</dbReference>
<dbReference type="Gene3D" id="3.30.40.10">
    <property type="entry name" value="Zinc/RING finger domain, C3HC4 (zinc finger)"/>
    <property type="match status" value="2"/>
</dbReference>
<evidence type="ECO:0000256" key="8">
    <source>
        <dbReference type="SAM" id="Coils"/>
    </source>
</evidence>
<protein>
    <submittedName>
        <fullName evidence="12">Tripartite motif-containing protein 35</fullName>
    </submittedName>
</protein>
<dbReference type="FunFam" id="2.60.120.920:FF:000004">
    <property type="entry name" value="Butyrophilin subfamily 1 member A1"/>
    <property type="match status" value="2"/>
</dbReference>
<dbReference type="InterPro" id="IPR001841">
    <property type="entry name" value="Znf_RING"/>
</dbReference>
<dbReference type="Pfam" id="PF00097">
    <property type="entry name" value="zf-C3HC4"/>
    <property type="match status" value="2"/>
</dbReference>
<evidence type="ECO:0000259" key="9">
    <source>
        <dbReference type="PROSITE" id="PS50089"/>
    </source>
</evidence>
<dbReference type="SMART" id="SM00589">
    <property type="entry name" value="PRY"/>
    <property type="match status" value="2"/>
</dbReference>
<organism evidence="12 13">
    <name type="scientific">Merluccius polli</name>
    <name type="common">Benguela hake</name>
    <name type="synonym">Merluccius cadenati</name>
    <dbReference type="NCBI Taxonomy" id="89951"/>
    <lineage>
        <taxon>Eukaryota</taxon>
        <taxon>Metazoa</taxon>
        <taxon>Chordata</taxon>
        <taxon>Craniata</taxon>
        <taxon>Vertebrata</taxon>
        <taxon>Euteleostomi</taxon>
        <taxon>Actinopterygii</taxon>
        <taxon>Neopterygii</taxon>
        <taxon>Teleostei</taxon>
        <taxon>Neoteleostei</taxon>
        <taxon>Acanthomorphata</taxon>
        <taxon>Zeiogadaria</taxon>
        <taxon>Gadariae</taxon>
        <taxon>Gadiformes</taxon>
        <taxon>Gadoidei</taxon>
        <taxon>Merlucciidae</taxon>
        <taxon>Merluccius</taxon>
    </lineage>
</organism>
<keyword evidence="13" id="KW-1185">Reference proteome</keyword>
<dbReference type="GO" id="GO:0005737">
    <property type="term" value="C:cytoplasm"/>
    <property type="evidence" value="ECO:0007669"/>
    <property type="project" value="UniProtKB-SubCell"/>
</dbReference>